<dbReference type="InterPro" id="IPR018356">
    <property type="entry name" value="Tscrpt_reg_HTH_DeoR_CS"/>
</dbReference>
<dbReference type="InterPro" id="IPR037171">
    <property type="entry name" value="NagB/RpiA_transferase-like"/>
</dbReference>
<dbReference type="InterPro" id="IPR001034">
    <property type="entry name" value="DeoR_HTH"/>
</dbReference>
<dbReference type="GO" id="GO:0003700">
    <property type="term" value="F:DNA-binding transcription factor activity"/>
    <property type="evidence" value="ECO:0007669"/>
    <property type="project" value="InterPro"/>
</dbReference>
<dbReference type="Gene3D" id="1.10.10.10">
    <property type="entry name" value="Winged helix-like DNA-binding domain superfamily/Winged helix DNA-binding domain"/>
    <property type="match status" value="1"/>
</dbReference>
<keyword evidence="4" id="KW-0238">DNA-binding</keyword>
<dbReference type="PANTHER" id="PTHR30363">
    <property type="entry name" value="HTH-TYPE TRANSCRIPTIONAL REGULATOR SRLR-RELATED"/>
    <property type="match status" value="1"/>
</dbReference>
<name>A0A7Y9EUT3_9MICO</name>
<dbReference type="GO" id="GO:0003677">
    <property type="term" value="F:DNA binding"/>
    <property type="evidence" value="ECO:0007669"/>
    <property type="project" value="UniProtKB-KW"/>
</dbReference>
<keyword evidence="9" id="KW-1185">Reference proteome</keyword>
<proteinExistence type="predicted"/>
<evidence type="ECO:0000256" key="3">
    <source>
        <dbReference type="ARBA" id="ARBA00023015"/>
    </source>
</evidence>
<dbReference type="SUPFAM" id="SSF46785">
    <property type="entry name" value="Winged helix' DNA-binding domain"/>
    <property type="match status" value="1"/>
</dbReference>
<dbReference type="PRINTS" id="PR00037">
    <property type="entry name" value="HTHLACR"/>
</dbReference>
<evidence type="ECO:0000256" key="2">
    <source>
        <dbReference type="ARBA" id="ARBA00022491"/>
    </source>
</evidence>
<dbReference type="InterPro" id="IPR050313">
    <property type="entry name" value="Carb_Metab_HTH_regulators"/>
</dbReference>
<dbReference type="SMART" id="SM00420">
    <property type="entry name" value="HTH_DEOR"/>
    <property type="match status" value="1"/>
</dbReference>
<protein>
    <recommendedName>
        <fullName evidence="1">Lactose phosphotransferase system repressor</fullName>
    </recommendedName>
</protein>
<gene>
    <name evidence="8" type="ORF">BKA02_001291</name>
</gene>
<dbReference type="RefSeq" id="WP_179432391.1">
    <property type="nucleotide sequence ID" value="NZ_BAABLC010000001.1"/>
</dbReference>
<feature type="domain" description="HTH deoR-type" evidence="7">
    <location>
        <begin position="18"/>
        <end position="73"/>
    </location>
</feature>
<dbReference type="InterPro" id="IPR036388">
    <property type="entry name" value="WH-like_DNA-bd_sf"/>
</dbReference>
<dbReference type="SUPFAM" id="SSF100950">
    <property type="entry name" value="NagB/RpiA/CoA transferase-like"/>
    <property type="match status" value="1"/>
</dbReference>
<sequence length="276" mass="29007">MTVESTPEGAADLPRVSARERRTLLLSAVEDQGYCTTAELARRFGVSEMTIRRDVAGLVDKGRLRSFHGGVSALSSGEFRGSDYSARAGVAQTVKRAIARRACEMIDDGAVVGLDAGSTVAELAELLAVRPIRAHAVTASLPVISALASAPHVDVMSLGGNLHSESLSFAGPATLAAIDELRLGTFFLGASAFSARGAFCANDFDSLTKRKLIEVADRVVLLADATKTTRSAMAKVCDWDAIDVLVTDHAIDGELPHILDEHGVELVLADSSSSSN</sequence>
<dbReference type="Pfam" id="PF00455">
    <property type="entry name" value="DeoRC"/>
    <property type="match status" value="1"/>
</dbReference>
<organism evidence="8 9">
    <name type="scientific">Microbacterium pseudoresistens</name>
    <dbReference type="NCBI Taxonomy" id="640634"/>
    <lineage>
        <taxon>Bacteria</taxon>
        <taxon>Bacillati</taxon>
        <taxon>Actinomycetota</taxon>
        <taxon>Actinomycetes</taxon>
        <taxon>Micrococcales</taxon>
        <taxon>Microbacteriaceae</taxon>
        <taxon>Microbacterium</taxon>
    </lineage>
</organism>
<dbReference type="Proteomes" id="UP000552045">
    <property type="component" value="Unassembled WGS sequence"/>
</dbReference>
<dbReference type="Gene3D" id="3.40.50.1360">
    <property type="match status" value="1"/>
</dbReference>
<dbReference type="InterPro" id="IPR036390">
    <property type="entry name" value="WH_DNA-bd_sf"/>
</dbReference>
<evidence type="ECO:0000259" key="7">
    <source>
        <dbReference type="PROSITE" id="PS51000"/>
    </source>
</evidence>
<keyword evidence="5" id="KW-0804">Transcription</keyword>
<dbReference type="SMART" id="SM01134">
    <property type="entry name" value="DeoRC"/>
    <property type="match status" value="1"/>
</dbReference>
<dbReference type="PROSITE" id="PS51000">
    <property type="entry name" value="HTH_DEOR_2"/>
    <property type="match status" value="1"/>
</dbReference>
<dbReference type="PROSITE" id="PS00894">
    <property type="entry name" value="HTH_DEOR_1"/>
    <property type="match status" value="1"/>
</dbReference>
<accession>A0A7Y9EUT3</accession>
<dbReference type="Pfam" id="PF08220">
    <property type="entry name" value="HTH_DeoR"/>
    <property type="match status" value="1"/>
</dbReference>
<evidence type="ECO:0000256" key="6">
    <source>
        <dbReference type="ARBA" id="ARBA00024937"/>
    </source>
</evidence>
<comment type="function">
    <text evidence="6">Repressor of the lactose catabolism operon. Galactose-6-phosphate is the inducer.</text>
</comment>
<evidence type="ECO:0000313" key="9">
    <source>
        <dbReference type="Proteomes" id="UP000552045"/>
    </source>
</evidence>
<keyword evidence="2" id="KW-0678">Repressor</keyword>
<dbReference type="InterPro" id="IPR014036">
    <property type="entry name" value="DeoR-like_C"/>
</dbReference>
<comment type="caution">
    <text evidence="8">The sequence shown here is derived from an EMBL/GenBank/DDBJ whole genome shotgun (WGS) entry which is preliminary data.</text>
</comment>
<reference evidence="8 9" key="1">
    <citation type="submission" date="2020-07" db="EMBL/GenBank/DDBJ databases">
        <title>Sequencing the genomes of 1000 actinobacteria strains.</title>
        <authorList>
            <person name="Klenk H.-P."/>
        </authorList>
    </citation>
    <scope>NUCLEOTIDE SEQUENCE [LARGE SCALE GENOMIC DNA]</scope>
    <source>
        <strain evidence="8 9">DSM 22185</strain>
    </source>
</reference>
<evidence type="ECO:0000256" key="1">
    <source>
        <dbReference type="ARBA" id="ARBA00021390"/>
    </source>
</evidence>
<keyword evidence="3" id="KW-0805">Transcription regulation</keyword>
<dbReference type="PANTHER" id="PTHR30363:SF4">
    <property type="entry name" value="GLYCEROL-3-PHOSPHATE REGULON REPRESSOR"/>
    <property type="match status" value="1"/>
</dbReference>
<dbReference type="EMBL" id="JACCBH010000001">
    <property type="protein sequence ID" value="NYD54236.1"/>
    <property type="molecule type" value="Genomic_DNA"/>
</dbReference>
<dbReference type="AlphaFoldDB" id="A0A7Y9EUT3"/>
<evidence type="ECO:0000313" key="8">
    <source>
        <dbReference type="EMBL" id="NYD54236.1"/>
    </source>
</evidence>
<evidence type="ECO:0000256" key="4">
    <source>
        <dbReference type="ARBA" id="ARBA00023125"/>
    </source>
</evidence>
<evidence type="ECO:0000256" key="5">
    <source>
        <dbReference type="ARBA" id="ARBA00023163"/>
    </source>
</evidence>